<name>A0A919W1W5_9ACTN</name>
<dbReference type="Proteomes" id="UP000680865">
    <property type="component" value="Unassembled WGS sequence"/>
</dbReference>
<accession>A0A919W1W5</accession>
<dbReference type="EMBL" id="BOQP01000063">
    <property type="protein sequence ID" value="GIM84335.1"/>
    <property type="molecule type" value="Genomic_DNA"/>
</dbReference>
<protein>
    <submittedName>
        <fullName evidence="1">Uncharacterized protein</fullName>
    </submittedName>
</protein>
<reference evidence="1" key="1">
    <citation type="submission" date="2021-03" db="EMBL/GenBank/DDBJ databases">
        <title>Whole genome shotgun sequence of Actinoplanes consettensis NBRC 14913.</title>
        <authorList>
            <person name="Komaki H."/>
            <person name="Tamura T."/>
        </authorList>
    </citation>
    <scope>NUCLEOTIDE SEQUENCE</scope>
    <source>
        <strain evidence="1">NBRC 14913</strain>
    </source>
</reference>
<keyword evidence="2" id="KW-1185">Reference proteome</keyword>
<gene>
    <name evidence="1" type="ORF">Aco04nite_90960</name>
</gene>
<evidence type="ECO:0000313" key="1">
    <source>
        <dbReference type="EMBL" id="GIM84335.1"/>
    </source>
</evidence>
<dbReference type="AlphaFoldDB" id="A0A919W1W5"/>
<organism evidence="1 2">
    <name type="scientific">Winogradskya consettensis</name>
    <dbReference type="NCBI Taxonomy" id="113560"/>
    <lineage>
        <taxon>Bacteria</taxon>
        <taxon>Bacillati</taxon>
        <taxon>Actinomycetota</taxon>
        <taxon>Actinomycetes</taxon>
        <taxon>Micromonosporales</taxon>
        <taxon>Micromonosporaceae</taxon>
        <taxon>Winogradskya</taxon>
    </lineage>
</organism>
<evidence type="ECO:0000313" key="2">
    <source>
        <dbReference type="Proteomes" id="UP000680865"/>
    </source>
</evidence>
<sequence>MAVVVAAGVLLPACVPGSSVAMAIALVEAGFGASGPAPGLALGVIRARVLASVFAAAMTTTAVGARGGTAGPASGLALVMVRVLA</sequence>
<proteinExistence type="predicted"/>
<comment type="caution">
    <text evidence="1">The sequence shown here is derived from an EMBL/GenBank/DDBJ whole genome shotgun (WGS) entry which is preliminary data.</text>
</comment>